<feature type="chain" id="PRO_5003545652" evidence="8">
    <location>
        <begin position="22"/>
        <end position="119"/>
    </location>
</feature>
<organism evidence="10 11">
    <name type="scientific">Otolemur garnettii</name>
    <name type="common">Small-eared galago</name>
    <name type="synonym">Garnett's greater bushbaby</name>
    <dbReference type="NCBI Taxonomy" id="30611"/>
    <lineage>
        <taxon>Eukaryota</taxon>
        <taxon>Metazoa</taxon>
        <taxon>Chordata</taxon>
        <taxon>Craniata</taxon>
        <taxon>Vertebrata</taxon>
        <taxon>Euteleostomi</taxon>
        <taxon>Mammalia</taxon>
        <taxon>Eutheria</taxon>
        <taxon>Euarchontoglires</taxon>
        <taxon>Primates</taxon>
        <taxon>Strepsirrhini</taxon>
        <taxon>Lorisiformes</taxon>
        <taxon>Galagidae</taxon>
        <taxon>Otolemur</taxon>
    </lineage>
</organism>
<dbReference type="Proteomes" id="UP000005225">
    <property type="component" value="Unassembled WGS sequence"/>
</dbReference>
<dbReference type="FunCoup" id="H0XXU5">
    <property type="interactions" value="216"/>
</dbReference>
<keyword evidence="3" id="KW-1064">Adaptive immunity</keyword>
<evidence type="ECO:0000256" key="6">
    <source>
        <dbReference type="ARBA" id="ARBA00038651"/>
    </source>
</evidence>
<accession>H0XXU5</accession>
<feature type="signal peptide" evidence="8">
    <location>
        <begin position="1"/>
        <end position="21"/>
    </location>
</feature>
<dbReference type="GO" id="GO:0042101">
    <property type="term" value="C:T cell receptor complex"/>
    <property type="evidence" value="ECO:0007669"/>
    <property type="project" value="UniProtKB-KW"/>
</dbReference>
<reference evidence="10" key="2">
    <citation type="submission" date="2025-08" db="UniProtKB">
        <authorList>
            <consortium name="Ensembl"/>
        </authorList>
    </citation>
    <scope>IDENTIFICATION</scope>
</reference>
<dbReference type="PANTHER" id="PTHR19343">
    <property type="entry name" value="T CELL RECEPTOR ALPHA VARIABLE 1-2"/>
    <property type="match status" value="1"/>
</dbReference>
<evidence type="ECO:0000256" key="7">
    <source>
        <dbReference type="ARBA" id="ARBA00043266"/>
    </source>
</evidence>
<keyword evidence="4" id="KW-0675">Receptor</keyword>
<dbReference type="InterPro" id="IPR051006">
    <property type="entry name" value="TCR_variable_domain"/>
</dbReference>
<evidence type="ECO:0000313" key="11">
    <source>
        <dbReference type="Proteomes" id="UP000005225"/>
    </source>
</evidence>
<dbReference type="InterPro" id="IPR013783">
    <property type="entry name" value="Ig-like_fold"/>
</dbReference>
<keyword evidence="5" id="KW-0393">Immunoglobulin domain</keyword>
<dbReference type="GO" id="GO:0042605">
    <property type="term" value="F:peptide antigen binding"/>
    <property type="evidence" value="ECO:0007669"/>
    <property type="project" value="TreeGrafter"/>
</dbReference>
<evidence type="ECO:0000256" key="4">
    <source>
        <dbReference type="ARBA" id="ARBA00023170"/>
    </source>
</evidence>
<keyword evidence="7" id="KW-1279">T cell receptor</keyword>
<dbReference type="eggNOG" id="ENOG502RU26">
    <property type="taxonomic scope" value="Eukaryota"/>
</dbReference>
<sequence length="119" mass="13597">MGKLLGASLLILWLQPGWVNSQQKDDERQVKQNPPSLQVQERGISVLNCDYTNNLFDYFLWFKQYPAKGPAFLISIISTENKKEDGRFTVFSDKSAKHLSLHIESSQPEDSALYFCAAR</sequence>
<dbReference type="InterPro" id="IPR036179">
    <property type="entry name" value="Ig-like_dom_sf"/>
</dbReference>
<protein>
    <submittedName>
        <fullName evidence="10">T cell receptor alpha variable 29/delta variable 5</fullName>
    </submittedName>
</protein>
<evidence type="ECO:0000313" key="10">
    <source>
        <dbReference type="Ensembl" id="ENSOGAP00000020938.1"/>
    </source>
</evidence>
<reference evidence="11" key="1">
    <citation type="submission" date="2011-03" db="EMBL/GenBank/DDBJ databases">
        <title>Version 3 of the genome sequence of Otolemur garnettii (Bushbaby).</title>
        <authorList>
            <consortium name="The Broad Institute Genome Sequencing Platform"/>
            <person name="Di Palma F."/>
            <person name="Johnson J."/>
            <person name="Lander E.S."/>
            <person name="Lindblad-Toh K."/>
            <person name="Jaffe D.B."/>
            <person name="Gnerre S."/>
            <person name="MacCallum I."/>
            <person name="Przybylski D."/>
            <person name="Ribeiro F.J."/>
            <person name="Burton J.N."/>
            <person name="Walker B.J."/>
            <person name="Sharpe T."/>
            <person name="Hall G."/>
        </authorList>
    </citation>
    <scope>NUCLEOTIDE SEQUENCE [LARGE SCALE GENOMIC DNA]</scope>
</reference>
<dbReference type="InterPro" id="IPR007110">
    <property type="entry name" value="Ig-like_dom"/>
</dbReference>
<dbReference type="HOGENOM" id="CLU_077975_8_3_1"/>
<evidence type="ECO:0000256" key="1">
    <source>
        <dbReference type="ARBA" id="ARBA00022729"/>
    </source>
</evidence>
<keyword evidence="11" id="KW-1185">Reference proteome</keyword>
<proteinExistence type="predicted"/>
<dbReference type="EMBL" id="AAQR03187255">
    <property type="status" value="NOT_ANNOTATED_CDS"/>
    <property type="molecule type" value="Genomic_DNA"/>
</dbReference>
<evidence type="ECO:0000256" key="8">
    <source>
        <dbReference type="SAM" id="SignalP"/>
    </source>
</evidence>
<comment type="subunit">
    <text evidence="6">Alpha-beta TR is a heterodimer composed of an alpha and beta chain; disulfide-linked. The alpha-beta TR is associated with the transmembrane signaling CD3 coreceptor proteins to form the TR-CD3 (TcR or TCR). The assembly of alpha-beta TR heterodimers with CD3 occurs in the endoplasmic reticulum where a single alpha-beta TR heterodimer associates with one CD3D-CD3E heterodimer, one CD3G-CD3E heterodimer and one CD247 homodimer forming a stable octameric structure. CD3D-CD3E and CD3G-CD3E heterodimers preferentially associate with TR alpha and TR beta chains, respectively. The association of the CD247 homodimer is the last step of TcR assembly in the endoplasmic reticulum and is required for transport to the cell surface.</text>
</comment>
<dbReference type="GO" id="GO:0002250">
    <property type="term" value="P:adaptive immune response"/>
    <property type="evidence" value="ECO:0007669"/>
    <property type="project" value="UniProtKB-KW"/>
</dbReference>
<dbReference type="AlphaFoldDB" id="H0XXU5"/>
<dbReference type="InterPro" id="IPR013106">
    <property type="entry name" value="Ig_V-set"/>
</dbReference>
<dbReference type="PANTHER" id="PTHR19343:SF24">
    <property type="entry name" value="T CELL RECEPTOR ALPHA VARIABLE 29_DELTA VARIABLE 5"/>
    <property type="match status" value="1"/>
</dbReference>
<dbReference type="Gene3D" id="2.60.40.10">
    <property type="entry name" value="Immunoglobulins"/>
    <property type="match status" value="1"/>
</dbReference>
<dbReference type="GeneTree" id="ENSGT00940000153130"/>
<dbReference type="SMART" id="SM00406">
    <property type="entry name" value="IGv"/>
    <property type="match status" value="1"/>
</dbReference>
<feature type="domain" description="Ig-like" evidence="9">
    <location>
        <begin position="16"/>
        <end position="119"/>
    </location>
</feature>
<dbReference type="Pfam" id="PF07686">
    <property type="entry name" value="V-set"/>
    <property type="match status" value="1"/>
</dbReference>
<dbReference type="Ensembl" id="ENSOGAT00000031551.1">
    <property type="protein sequence ID" value="ENSOGAP00000020938.1"/>
    <property type="gene ID" value="ENSOGAG00000026218.1"/>
</dbReference>
<dbReference type="SUPFAM" id="SSF48726">
    <property type="entry name" value="Immunoglobulin"/>
    <property type="match status" value="1"/>
</dbReference>
<dbReference type="CDD" id="cd04983">
    <property type="entry name" value="IgV_TCR_alpha"/>
    <property type="match status" value="1"/>
</dbReference>
<dbReference type="InParanoid" id="H0XXU5"/>
<evidence type="ECO:0000259" key="9">
    <source>
        <dbReference type="PROSITE" id="PS50835"/>
    </source>
</evidence>
<dbReference type="OMA" id="CLFGGSY"/>
<dbReference type="PROSITE" id="PS50835">
    <property type="entry name" value="IG_LIKE"/>
    <property type="match status" value="1"/>
</dbReference>
<keyword evidence="2" id="KW-0391">Immunity</keyword>
<evidence type="ECO:0000256" key="3">
    <source>
        <dbReference type="ARBA" id="ARBA00023130"/>
    </source>
</evidence>
<keyword evidence="1 8" id="KW-0732">Signal</keyword>
<reference evidence="10" key="3">
    <citation type="submission" date="2025-09" db="UniProtKB">
        <authorList>
            <consortium name="Ensembl"/>
        </authorList>
    </citation>
    <scope>IDENTIFICATION</scope>
</reference>
<name>H0XXU5_OTOGA</name>
<evidence type="ECO:0000256" key="2">
    <source>
        <dbReference type="ARBA" id="ARBA00022859"/>
    </source>
</evidence>
<evidence type="ECO:0000256" key="5">
    <source>
        <dbReference type="ARBA" id="ARBA00023319"/>
    </source>
</evidence>
<dbReference type="STRING" id="30611.ENSOGAP00000020938"/>